<gene>
    <name evidence="2" type="ORF">GCM10022207_30630</name>
</gene>
<sequence>MREDIEDQAAAALRPTRTPPLRSALGTGADDWLALDVRVREESWNGSVTQAPRVCQDMQTNTPQGDPCAVVSPRRS</sequence>
<dbReference type="EMBL" id="BAAAZA010000007">
    <property type="protein sequence ID" value="GAA3864321.1"/>
    <property type="molecule type" value="Genomic_DNA"/>
</dbReference>
<feature type="region of interest" description="Disordered" evidence="1">
    <location>
        <begin position="1"/>
        <end position="26"/>
    </location>
</feature>
<name>A0ABP7K333_9ACTN</name>
<evidence type="ECO:0000256" key="1">
    <source>
        <dbReference type="SAM" id="MobiDB-lite"/>
    </source>
</evidence>
<evidence type="ECO:0000313" key="2">
    <source>
        <dbReference type="EMBL" id="GAA3864321.1"/>
    </source>
</evidence>
<reference evidence="3" key="1">
    <citation type="journal article" date="2019" name="Int. J. Syst. Evol. Microbiol.">
        <title>The Global Catalogue of Microorganisms (GCM) 10K type strain sequencing project: providing services to taxonomists for standard genome sequencing and annotation.</title>
        <authorList>
            <consortium name="The Broad Institute Genomics Platform"/>
            <consortium name="The Broad Institute Genome Sequencing Center for Infectious Disease"/>
            <person name="Wu L."/>
            <person name="Ma J."/>
        </authorList>
    </citation>
    <scope>NUCLEOTIDE SEQUENCE [LARGE SCALE GENOMIC DNA]</scope>
    <source>
        <strain evidence="3">JCM 16578</strain>
    </source>
</reference>
<feature type="compositionally biased region" description="Low complexity" evidence="1">
    <location>
        <begin position="9"/>
        <end position="25"/>
    </location>
</feature>
<organism evidence="2 3">
    <name type="scientific">Streptomyces lannensis</name>
    <dbReference type="NCBI Taxonomy" id="766498"/>
    <lineage>
        <taxon>Bacteria</taxon>
        <taxon>Bacillati</taxon>
        <taxon>Actinomycetota</taxon>
        <taxon>Actinomycetes</taxon>
        <taxon>Kitasatosporales</taxon>
        <taxon>Streptomycetaceae</taxon>
        <taxon>Streptomyces</taxon>
    </lineage>
</organism>
<accession>A0ABP7K333</accession>
<keyword evidence="3" id="KW-1185">Reference proteome</keyword>
<comment type="caution">
    <text evidence="2">The sequence shown here is derived from an EMBL/GenBank/DDBJ whole genome shotgun (WGS) entry which is preliminary data.</text>
</comment>
<feature type="region of interest" description="Disordered" evidence="1">
    <location>
        <begin position="57"/>
        <end position="76"/>
    </location>
</feature>
<proteinExistence type="predicted"/>
<dbReference type="Proteomes" id="UP001501563">
    <property type="component" value="Unassembled WGS sequence"/>
</dbReference>
<evidence type="ECO:0000313" key="3">
    <source>
        <dbReference type="Proteomes" id="UP001501563"/>
    </source>
</evidence>
<protein>
    <submittedName>
        <fullName evidence="2">Uncharacterized protein</fullName>
    </submittedName>
</protein>